<dbReference type="AlphaFoldDB" id="A0A9Q1JNP2"/>
<dbReference type="Proteomes" id="UP001153076">
    <property type="component" value="Unassembled WGS sequence"/>
</dbReference>
<feature type="region of interest" description="Disordered" evidence="1">
    <location>
        <begin position="216"/>
        <end position="237"/>
    </location>
</feature>
<proteinExistence type="predicted"/>
<protein>
    <submittedName>
        <fullName evidence="2">Uncharacterized protein</fullName>
    </submittedName>
</protein>
<reference evidence="2" key="1">
    <citation type="submission" date="2022-04" db="EMBL/GenBank/DDBJ databases">
        <title>Carnegiea gigantea Genome sequencing and assembly v2.</title>
        <authorList>
            <person name="Copetti D."/>
            <person name="Sanderson M.J."/>
            <person name="Burquez A."/>
            <person name="Wojciechowski M.F."/>
        </authorList>
    </citation>
    <scope>NUCLEOTIDE SEQUENCE</scope>
    <source>
        <strain evidence="2">SGP5-SGP5p</strain>
        <tissue evidence="2">Aerial part</tissue>
    </source>
</reference>
<comment type="caution">
    <text evidence="2">The sequence shown here is derived from an EMBL/GenBank/DDBJ whole genome shotgun (WGS) entry which is preliminary data.</text>
</comment>
<sequence length="361" mass="40224">MSIVVSALRTTNTESKSGASTGAEGMGWVFDLGCGEAEVATLADDWVGYRRWWWSNGCERYSRRRRWEGEGDSYVCFVRGMLVESGDGKVTYEGGSRKCMVVREGTGAEELFKMVRKMIGTDKSEEKLWYNLKYDREMLVPVEVDSNVEVIFKGNEEHGYLYVARNARPVRQEHARAAVCEARERDTGEGKQIGRSGRKCNDEVAEECGNNEAGVKRSVGVEGGEQPGNRLRVGGDAIELSDDDEISIVSEDADDAEAAEEDDVGDEGAAENKCGEGSKREGCDDGNDLGKKMDHHKMEMLKWKNGVGERIEQKLADTYKKMGCIAAVECYSLMLSEYSIELTNSRRLVVKRGQQTCTYRQ</sequence>
<evidence type="ECO:0000313" key="3">
    <source>
        <dbReference type="Proteomes" id="UP001153076"/>
    </source>
</evidence>
<keyword evidence="3" id="KW-1185">Reference proteome</keyword>
<feature type="compositionally biased region" description="Acidic residues" evidence="1">
    <location>
        <begin position="254"/>
        <end position="269"/>
    </location>
</feature>
<feature type="region of interest" description="Disordered" evidence="1">
    <location>
        <begin position="254"/>
        <end position="287"/>
    </location>
</feature>
<evidence type="ECO:0000256" key="1">
    <source>
        <dbReference type="SAM" id="MobiDB-lite"/>
    </source>
</evidence>
<name>A0A9Q1JNP2_9CARY</name>
<organism evidence="2 3">
    <name type="scientific">Carnegiea gigantea</name>
    <dbReference type="NCBI Taxonomy" id="171969"/>
    <lineage>
        <taxon>Eukaryota</taxon>
        <taxon>Viridiplantae</taxon>
        <taxon>Streptophyta</taxon>
        <taxon>Embryophyta</taxon>
        <taxon>Tracheophyta</taxon>
        <taxon>Spermatophyta</taxon>
        <taxon>Magnoliopsida</taxon>
        <taxon>eudicotyledons</taxon>
        <taxon>Gunneridae</taxon>
        <taxon>Pentapetalae</taxon>
        <taxon>Caryophyllales</taxon>
        <taxon>Cactineae</taxon>
        <taxon>Cactaceae</taxon>
        <taxon>Cactoideae</taxon>
        <taxon>Echinocereeae</taxon>
        <taxon>Carnegiea</taxon>
    </lineage>
</organism>
<dbReference type="EMBL" id="JAKOGI010001009">
    <property type="protein sequence ID" value="KAJ8428406.1"/>
    <property type="molecule type" value="Genomic_DNA"/>
</dbReference>
<gene>
    <name evidence="2" type="ORF">Cgig2_024552</name>
</gene>
<accession>A0A9Q1JNP2</accession>
<evidence type="ECO:0000313" key="2">
    <source>
        <dbReference type="EMBL" id="KAJ8428406.1"/>
    </source>
</evidence>
<feature type="compositionally biased region" description="Basic and acidic residues" evidence="1">
    <location>
        <begin position="273"/>
        <end position="287"/>
    </location>
</feature>